<feature type="transmembrane region" description="Helical" evidence="1">
    <location>
        <begin position="6"/>
        <end position="25"/>
    </location>
</feature>
<sequence>MASNSIGPILTLAAVAAVGGGIWVANVSQQTGPAAINAPVAQSAGATPAATATPEVPSPPPPAAFPARADYVGEIPTAAGVITLEVTIDGQSAKAYACDGNAVEVWLRGSATNGALALAGNDQTGRLTGHLDGASIAGTLTLGAKSWDFTAGSVASPAVDGADDVY</sequence>
<evidence type="ECO:0000313" key="2">
    <source>
        <dbReference type="EMBL" id="CAA0108913.1"/>
    </source>
</evidence>
<keyword evidence="1" id="KW-0812">Transmembrane</keyword>
<reference evidence="2 3" key="1">
    <citation type="submission" date="2019-11" db="EMBL/GenBank/DDBJ databases">
        <authorList>
            <person name="Holert J."/>
        </authorList>
    </citation>
    <scope>NUCLEOTIDE SEQUENCE [LARGE SCALE GENOMIC DNA]</scope>
    <source>
        <strain evidence="2">BC8_1</strain>
    </source>
</reference>
<dbReference type="OrthoDB" id="4538973at2"/>
<name>A0A5S9PX48_MYCVN</name>
<dbReference type="Proteomes" id="UP000430146">
    <property type="component" value="Unassembled WGS sequence"/>
</dbReference>
<dbReference type="RefSeq" id="WP_159230080.1">
    <property type="nucleotide sequence ID" value="NZ_CACSIP010000012.1"/>
</dbReference>
<protein>
    <submittedName>
        <fullName evidence="2">Uncharacterized protein</fullName>
    </submittedName>
</protein>
<keyword evidence="1" id="KW-1133">Transmembrane helix</keyword>
<evidence type="ECO:0000313" key="3">
    <source>
        <dbReference type="Proteomes" id="UP000430146"/>
    </source>
</evidence>
<accession>A0A5S9PX48</accession>
<evidence type="ECO:0000256" key="1">
    <source>
        <dbReference type="SAM" id="Phobius"/>
    </source>
</evidence>
<dbReference type="EMBL" id="CACSIP010000012">
    <property type="protein sequence ID" value="CAA0108913.1"/>
    <property type="molecule type" value="Genomic_DNA"/>
</dbReference>
<gene>
    <name evidence="2" type="ORF">AELLOGFF_00654</name>
</gene>
<keyword evidence="3" id="KW-1185">Reference proteome</keyword>
<dbReference type="AlphaFoldDB" id="A0A5S9PX48"/>
<proteinExistence type="predicted"/>
<keyword evidence="1" id="KW-0472">Membrane</keyword>
<organism evidence="2 3">
    <name type="scientific">Mycolicibacterium vanbaalenii</name>
    <name type="common">Mycobacterium vanbaalenii</name>
    <dbReference type="NCBI Taxonomy" id="110539"/>
    <lineage>
        <taxon>Bacteria</taxon>
        <taxon>Bacillati</taxon>
        <taxon>Actinomycetota</taxon>
        <taxon>Actinomycetes</taxon>
        <taxon>Mycobacteriales</taxon>
        <taxon>Mycobacteriaceae</taxon>
        <taxon>Mycolicibacterium</taxon>
    </lineage>
</organism>